<reference evidence="10 11" key="1">
    <citation type="journal article" date="2003" name="Int. J. Syst. Evol. Microbiol.">
        <title>Halobacillus salinus sp. nov., isolated from a salt lake on the coast of the East Sea in Korea.</title>
        <authorList>
            <person name="Yoon J.H."/>
            <person name="Kang K.H."/>
            <person name="Park Y.H."/>
        </authorList>
    </citation>
    <scope>NUCLEOTIDE SEQUENCE [LARGE SCALE GENOMIC DNA]</scope>
    <source>
        <strain evidence="10 11">HSL-3</strain>
    </source>
</reference>
<evidence type="ECO:0000256" key="6">
    <source>
        <dbReference type="ARBA" id="ARBA00022840"/>
    </source>
</evidence>
<sequence length="463" mass="53157">MEQLVDSFIKRLQLFSPEETILVAVSGGPDSMALLHYLCSIREEWSWNVTAISVDHGLRGQESADDLAYVERICREWDVPFVGATVDVKGYKQMGGLGTQEAARKLRYQVLENEMSRLAADVLVTAHHGDDQIETMMMQMTTSARPEAVQGIPANRPFGTGRLVRPFLILSKKEIEGYVKLHDIDPRIDPSNKDTAYKRNAYRKNVVPYLKEQNPRLHRHMQAMSERVREDQAYIRKQAESVLEEVDFGTEFTKSARFSIETFKTFPLALQRSAFHLILNYLYVDKTEDISYLHEEMFFNLLNESKPNAELHFPQGLSIVRAYDEVTLSFAKKADHTSFQYEISVGETIEFEDGHLSAEWTEFAQEEGTYDFVCDAHHVQFPLLVRTRKNGDRMRLRGMKGSKKVKDIFIDQKIPAKMRDTWPIVTDSRGEILWLIGLKKGGFCASSESGVWLRLHYENKAVT</sequence>
<dbReference type="InterPro" id="IPR012094">
    <property type="entry name" value="tRNA_Ile_lys_synt"/>
</dbReference>
<evidence type="ECO:0000256" key="4">
    <source>
        <dbReference type="ARBA" id="ARBA00022694"/>
    </source>
</evidence>
<evidence type="ECO:0000256" key="8">
    <source>
        <dbReference type="HAMAP-Rule" id="MF_01161"/>
    </source>
</evidence>
<comment type="caution">
    <text evidence="10">The sequence shown here is derived from an EMBL/GenBank/DDBJ whole genome shotgun (WGS) entry which is preliminary data.</text>
</comment>
<keyword evidence="4 8" id="KW-0819">tRNA processing</keyword>
<keyword evidence="6 8" id="KW-0067">ATP-binding</keyword>
<evidence type="ECO:0000313" key="11">
    <source>
        <dbReference type="Proteomes" id="UP000297982"/>
    </source>
</evidence>
<dbReference type="InterPro" id="IPR012796">
    <property type="entry name" value="Lysidine-tRNA-synth_C"/>
</dbReference>
<dbReference type="InterPro" id="IPR014729">
    <property type="entry name" value="Rossmann-like_a/b/a_fold"/>
</dbReference>
<feature type="binding site" evidence="8">
    <location>
        <begin position="26"/>
        <end position="31"/>
    </location>
    <ligand>
        <name>ATP</name>
        <dbReference type="ChEBI" id="CHEBI:30616"/>
    </ligand>
</feature>
<keyword evidence="3 8" id="KW-0436">Ligase</keyword>
<gene>
    <name evidence="8 10" type="primary">tilS</name>
    <name evidence="10" type="ORF">E4663_18925</name>
</gene>
<evidence type="ECO:0000256" key="5">
    <source>
        <dbReference type="ARBA" id="ARBA00022741"/>
    </source>
</evidence>
<dbReference type="Pfam" id="PF09179">
    <property type="entry name" value="TilS"/>
    <property type="match status" value="1"/>
</dbReference>
<dbReference type="Gene3D" id="3.40.50.620">
    <property type="entry name" value="HUPs"/>
    <property type="match status" value="1"/>
</dbReference>
<keyword evidence="5 8" id="KW-0547">Nucleotide-binding</keyword>
<dbReference type="GO" id="GO:0005524">
    <property type="term" value="F:ATP binding"/>
    <property type="evidence" value="ECO:0007669"/>
    <property type="project" value="UniProtKB-UniRule"/>
</dbReference>
<dbReference type="GO" id="GO:0006400">
    <property type="term" value="P:tRNA modification"/>
    <property type="evidence" value="ECO:0007669"/>
    <property type="project" value="UniProtKB-UniRule"/>
</dbReference>
<feature type="domain" description="Lysidine-tRNA(Ile) synthetase C-terminal" evidence="9">
    <location>
        <begin position="383"/>
        <end position="455"/>
    </location>
</feature>
<dbReference type="InterPro" id="IPR012795">
    <property type="entry name" value="tRNA_Ile_lys_synt_N"/>
</dbReference>
<dbReference type="Gene3D" id="3.30.465.60">
    <property type="match status" value="1"/>
</dbReference>
<comment type="function">
    <text evidence="8">Ligates lysine onto the cytidine present at position 34 of the AUA codon-specific tRNA(Ile) that contains the anticodon CAU, in an ATP-dependent manner. Cytidine is converted to lysidine, thus changing the amino acid specificity of the tRNA from methionine to isoleucine.</text>
</comment>
<keyword evidence="2 8" id="KW-0963">Cytoplasm</keyword>
<dbReference type="InterPro" id="IPR011063">
    <property type="entry name" value="TilS/TtcA_N"/>
</dbReference>
<dbReference type="CDD" id="cd01992">
    <property type="entry name" value="TilS_N"/>
    <property type="match status" value="1"/>
</dbReference>
<dbReference type="GO" id="GO:0032267">
    <property type="term" value="F:tRNA(Ile)-lysidine synthase activity"/>
    <property type="evidence" value="ECO:0007669"/>
    <property type="project" value="UniProtKB-EC"/>
</dbReference>
<dbReference type="SUPFAM" id="SSF52402">
    <property type="entry name" value="Adenine nucleotide alpha hydrolases-like"/>
    <property type="match status" value="1"/>
</dbReference>
<dbReference type="AlphaFoldDB" id="A0A4Z0GVF0"/>
<dbReference type="EC" id="6.3.4.19" evidence="8"/>
<comment type="domain">
    <text evidence="8">The N-terminal region contains the highly conserved SGGXDS motif, predicted to be a P-loop motif involved in ATP binding.</text>
</comment>
<evidence type="ECO:0000256" key="1">
    <source>
        <dbReference type="ARBA" id="ARBA00004496"/>
    </source>
</evidence>
<comment type="similarity">
    <text evidence="8">Belongs to the tRNA(Ile)-lysidine synthase family.</text>
</comment>
<dbReference type="InterPro" id="IPR015262">
    <property type="entry name" value="tRNA_Ile_lys_synt_subst-bd"/>
</dbReference>
<dbReference type="SMART" id="SM00977">
    <property type="entry name" value="TilS_C"/>
    <property type="match status" value="1"/>
</dbReference>
<dbReference type="SUPFAM" id="SSF82829">
    <property type="entry name" value="MesJ substrate recognition domain-like"/>
    <property type="match status" value="1"/>
</dbReference>
<dbReference type="HAMAP" id="MF_01161">
    <property type="entry name" value="tRNA_Ile_lys_synt"/>
    <property type="match status" value="1"/>
</dbReference>
<proteinExistence type="inferred from homology"/>
<dbReference type="STRING" id="192814.GCA_900166575_04009"/>
<evidence type="ECO:0000313" key="10">
    <source>
        <dbReference type="EMBL" id="TGB00842.1"/>
    </source>
</evidence>
<keyword evidence="11" id="KW-1185">Reference proteome</keyword>
<dbReference type="NCBIfam" id="TIGR02433">
    <property type="entry name" value="lysidine_TilS_C"/>
    <property type="match status" value="1"/>
</dbReference>
<dbReference type="Proteomes" id="UP000297982">
    <property type="component" value="Unassembled WGS sequence"/>
</dbReference>
<evidence type="ECO:0000259" key="9">
    <source>
        <dbReference type="SMART" id="SM00977"/>
    </source>
</evidence>
<evidence type="ECO:0000256" key="2">
    <source>
        <dbReference type="ARBA" id="ARBA00022490"/>
    </source>
</evidence>
<dbReference type="PANTHER" id="PTHR43033:SF1">
    <property type="entry name" value="TRNA(ILE)-LYSIDINE SYNTHASE-RELATED"/>
    <property type="match status" value="1"/>
</dbReference>
<comment type="subcellular location">
    <subcellularLocation>
        <location evidence="1 8">Cytoplasm</location>
    </subcellularLocation>
</comment>
<protein>
    <recommendedName>
        <fullName evidence="8">tRNA(Ile)-lysidine synthase</fullName>
        <ecNumber evidence="8">6.3.4.19</ecNumber>
    </recommendedName>
    <alternativeName>
        <fullName evidence="8">tRNA(Ile)-2-lysyl-cytidine synthase</fullName>
    </alternativeName>
    <alternativeName>
        <fullName evidence="8">tRNA(Ile)-lysidine synthetase</fullName>
    </alternativeName>
</protein>
<dbReference type="PANTHER" id="PTHR43033">
    <property type="entry name" value="TRNA(ILE)-LYSIDINE SYNTHASE-RELATED"/>
    <property type="match status" value="1"/>
</dbReference>
<organism evidence="10 11">
    <name type="scientific">Halobacillus salinus</name>
    <dbReference type="NCBI Taxonomy" id="192814"/>
    <lineage>
        <taxon>Bacteria</taxon>
        <taxon>Bacillati</taxon>
        <taxon>Bacillota</taxon>
        <taxon>Bacilli</taxon>
        <taxon>Bacillales</taxon>
        <taxon>Bacillaceae</taxon>
        <taxon>Halobacillus</taxon>
    </lineage>
</organism>
<name>A0A4Z0GVF0_9BACI</name>
<dbReference type="NCBIfam" id="TIGR02432">
    <property type="entry name" value="lysidine_TilS_N"/>
    <property type="match status" value="1"/>
</dbReference>
<dbReference type="Pfam" id="PF01171">
    <property type="entry name" value="ATP_bind_3"/>
    <property type="match status" value="1"/>
</dbReference>
<comment type="catalytic activity">
    <reaction evidence="7 8">
        <text>cytidine(34) in tRNA(Ile2) + L-lysine + ATP = lysidine(34) in tRNA(Ile2) + AMP + diphosphate + H(+)</text>
        <dbReference type="Rhea" id="RHEA:43744"/>
        <dbReference type="Rhea" id="RHEA-COMP:10625"/>
        <dbReference type="Rhea" id="RHEA-COMP:10670"/>
        <dbReference type="ChEBI" id="CHEBI:15378"/>
        <dbReference type="ChEBI" id="CHEBI:30616"/>
        <dbReference type="ChEBI" id="CHEBI:32551"/>
        <dbReference type="ChEBI" id="CHEBI:33019"/>
        <dbReference type="ChEBI" id="CHEBI:82748"/>
        <dbReference type="ChEBI" id="CHEBI:83665"/>
        <dbReference type="ChEBI" id="CHEBI:456215"/>
        <dbReference type="EC" id="6.3.4.19"/>
    </reaction>
</comment>
<dbReference type="EMBL" id="SRJC01000010">
    <property type="protein sequence ID" value="TGB00842.1"/>
    <property type="molecule type" value="Genomic_DNA"/>
</dbReference>
<evidence type="ECO:0000256" key="3">
    <source>
        <dbReference type="ARBA" id="ARBA00022598"/>
    </source>
</evidence>
<dbReference type="GO" id="GO:0005737">
    <property type="term" value="C:cytoplasm"/>
    <property type="evidence" value="ECO:0007669"/>
    <property type="project" value="UniProtKB-SubCell"/>
</dbReference>
<dbReference type="Pfam" id="PF11734">
    <property type="entry name" value="TilS_C"/>
    <property type="match status" value="1"/>
</dbReference>
<evidence type="ECO:0000256" key="7">
    <source>
        <dbReference type="ARBA" id="ARBA00048539"/>
    </source>
</evidence>
<dbReference type="SUPFAM" id="SSF56037">
    <property type="entry name" value="PheT/TilS domain"/>
    <property type="match status" value="1"/>
</dbReference>
<accession>A0A4Z0GVF0</accession>